<evidence type="ECO:0000313" key="3">
    <source>
        <dbReference type="Proteomes" id="UP000233276"/>
    </source>
</evidence>
<evidence type="ECO:0000259" key="1">
    <source>
        <dbReference type="Pfam" id="PF01551"/>
    </source>
</evidence>
<dbReference type="Gene3D" id="2.70.70.10">
    <property type="entry name" value="Glucose Permease (Domain IIA)"/>
    <property type="match status" value="1"/>
</dbReference>
<reference evidence="2 3" key="1">
    <citation type="submission" date="2017-12" db="EMBL/GenBank/DDBJ databases">
        <title>Isolation and characterization of estrogens degradatiion strain Microbacterium hominis SJTG1.</title>
        <authorList>
            <person name="Xiong W."/>
            <person name="Yin C."/>
            <person name="Zheng D."/>
            <person name="Liang R."/>
        </authorList>
    </citation>
    <scope>NUCLEOTIDE SEQUENCE [LARGE SCALE GENOMIC DNA]</scope>
    <source>
        <strain evidence="2 3">SJTG1</strain>
    </source>
</reference>
<dbReference type="PROSITE" id="PS51318">
    <property type="entry name" value="TAT"/>
    <property type="match status" value="1"/>
</dbReference>
<organism evidence="2 3">
    <name type="scientific">Microbacterium hominis</name>
    <dbReference type="NCBI Taxonomy" id="162426"/>
    <lineage>
        <taxon>Bacteria</taxon>
        <taxon>Bacillati</taxon>
        <taxon>Actinomycetota</taxon>
        <taxon>Actinomycetes</taxon>
        <taxon>Micrococcales</taxon>
        <taxon>Microbacteriaceae</taxon>
        <taxon>Microbacterium</taxon>
    </lineage>
</organism>
<proteinExistence type="predicted"/>
<dbReference type="SUPFAM" id="SSF51261">
    <property type="entry name" value="Duplicated hybrid motif"/>
    <property type="match status" value="1"/>
</dbReference>
<gene>
    <name evidence="2" type="ORF">CXR34_15915</name>
</gene>
<dbReference type="Proteomes" id="UP000233276">
    <property type="component" value="Chromosome"/>
</dbReference>
<accession>A0A2K9DB68</accession>
<name>A0A2K9DB68_9MICO</name>
<dbReference type="CDD" id="cd12797">
    <property type="entry name" value="M23_peptidase"/>
    <property type="match status" value="1"/>
</dbReference>
<dbReference type="Pfam" id="PF01551">
    <property type="entry name" value="Peptidase_M23"/>
    <property type="match status" value="1"/>
</dbReference>
<dbReference type="AlphaFoldDB" id="A0A2K9DB68"/>
<dbReference type="PANTHER" id="PTHR21666:SF270">
    <property type="entry name" value="MUREIN HYDROLASE ACTIVATOR ENVC"/>
    <property type="match status" value="1"/>
</dbReference>
<dbReference type="OrthoDB" id="5196645at2"/>
<dbReference type="EMBL" id="CP025299">
    <property type="protein sequence ID" value="AUG30805.1"/>
    <property type="molecule type" value="Genomic_DNA"/>
</dbReference>
<evidence type="ECO:0000313" key="2">
    <source>
        <dbReference type="EMBL" id="AUG30805.1"/>
    </source>
</evidence>
<sequence length="278" mass="29271">MESPQTPAADARDAPQLTRRQVVGVAGAAAATYVAGSVVLGAAPATAAGTWTRAQHDALPIAWNHPFTQRAETRLGVDGYPEPSYPGHRGVDYYVTPRAGTPACAVASGVVTGGGYEPSGRGQFVTINHGSGVFGDYCHFIQGSTSVSIGQNVSGGTVVGLTGFTGYLDPPERENSHLHLRLYLSDGTNLNPIWLVTNAPLAGDSPTGPPQNPGEDELMYKLITFAENQQVWIVGISGKRKYIPNTYHLSLLQRFLKGDSLLGAELDIIAGYQAAVAP</sequence>
<feature type="domain" description="M23ase beta-sheet core" evidence="1">
    <location>
        <begin position="87"/>
        <end position="192"/>
    </location>
</feature>
<dbReference type="InterPro" id="IPR011055">
    <property type="entry name" value="Dup_hybrid_motif"/>
</dbReference>
<dbReference type="KEGG" id="mhos:CXR34_15915"/>
<dbReference type="InterPro" id="IPR016047">
    <property type="entry name" value="M23ase_b-sheet_dom"/>
</dbReference>
<dbReference type="RefSeq" id="WP_082734246.1">
    <property type="nucleotide sequence ID" value="NZ_CP025299.1"/>
</dbReference>
<dbReference type="InterPro" id="IPR050570">
    <property type="entry name" value="Cell_wall_metabolism_enzyme"/>
</dbReference>
<dbReference type="GO" id="GO:0004222">
    <property type="term" value="F:metalloendopeptidase activity"/>
    <property type="evidence" value="ECO:0007669"/>
    <property type="project" value="TreeGrafter"/>
</dbReference>
<dbReference type="InterPro" id="IPR006311">
    <property type="entry name" value="TAT_signal"/>
</dbReference>
<protein>
    <submittedName>
        <fullName evidence="2">M23 family peptidase</fullName>
    </submittedName>
</protein>
<dbReference type="PANTHER" id="PTHR21666">
    <property type="entry name" value="PEPTIDASE-RELATED"/>
    <property type="match status" value="1"/>
</dbReference>